<organism evidence="1 2">
    <name type="scientific">Enterocloster clostridioformis</name>
    <dbReference type="NCBI Taxonomy" id="1531"/>
    <lineage>
        <taxon>Bacteria</taxon>
        <taxon>Bacillati</taxon>
        <taxon>Bacillota</taxon>
        <taxon>Clostridia</taxon>
        <taxon>Lachnospirales</taxon>
        <taxon>Lachnospiraceae</taxon>
        <taxon>Enterocloster</taxon>
    </lineage>
</organism>
<name>A0A174B764_9FIRM</name>
<evidence type="ECO:0000313" key="2">
    <source>
        <dbReference type="Proteomes" id="UP000095512"/>
    </source>
</evidence>
<dbReference type="SUPFAM" id="SSF53756">
    <property type="entry name" value="UDP-Glycosyltransferase/glycogen phosphorylase"/>
    <property type="match status" value="1"/>
</dbReference>
<accession>A0A174B764</accession>
<gene>
    <name evidence="1" type="ORF">ERS852480_00210</name>
</gene>
<evidence type="ECO:0000313" key="1">
    <source>
        <dbReference type="EMBL" id="CUN95606.1"/>
    </source>
</evidence>
<dbReference type="AlphaFoldDB" id="A0A174B764"/>
<dbReference type="EMBL" id="CZAB01000001">
    <property type="protein sequence ID" value="CUN95606.1"/>
    <property type="molecule type" value="Genomic_DNA"/>
</dbReference>
<protein>
    <recommendedName>
        <fullName evidence="3">CDP-Glycerol:Poly(Glycerophosphate) glycerophosphotransferase</fullName>
    </recommendedName>
</protein>
<proteinExistence type="predicted"/>
<reference evidence="1 2" key="1">
    <citation type="submission" date="2015-09" db="EMBL/GenBank/DDBJ databases">
        <authorList>
            <consortium name="Pathogen Informatics"/>
        </authorList>
    </citation>
    <scope>NUCLEOTIDE SEQUENCE [LARGE SCALE GENOMIC DNA]</scope>
    <source>
        <strain evidence="1 2">2789STDY5834865</strain>
    </source>
</reference>
<sequence length="532" mass="62138">MRKYKKKEILHTVETLLNANDAIRKTIKSDPSTTLDTLAACQELGILIGTYLESLGGRCGHMVRLLEEYCEHIYQVSANISDEGLYKGLLERIRVQLTELEQDVWIEVPDDRKEIVFLPYKVSMWDSLESIWRAADEDKDVDAVVIPIPYYSKNPDGSFKEEHYEGDRYPSYVPVVDYRDYNFQEKRPDVIFIHNPYDAFNRVTSIPPFFYSDHLKEYTDKLVYVPYYVVPWSIPEHFVLTPGVISADIIFVQSEPIKKQYVKLLETKLYHGESRRLEKKIAALGSPKTDKLLLEIKNRAEMPETWKQRIGNRRVVFFNTNVSLILNNGAHFIDNLYRIFHVFAAHRDKFVLLWREHPLTMETLHSMHPELHVSYLKLKKEFEEWELGILDESEEPHLAMAVSDCYFGAGGSLVTIYSVTGKPMMLTAYHYPEELLENEITKEEFYGSLEHRPYYKEKNINALSLFLENYEEIAGFREHRLEVISKHLANLDGTVGSKIYQHVMNEVDYELRDYSGRRERGQVSGRCAEAVY</sequence>
<evidence type="ECO:0008006" key="3">
    <source>
        <dbReference type="Google" id="ProtNLM"/>
    </source>
</evidence>
<dbReference type="Proteomes" id="UP000095512">
    <property type="component" value="Unassembled WGS sequence"/>
</dbReference>